<evidence type="ECO:0008006" key="7">
    <source>
        <dbReference type="Google" id="ProtNLM"/>
    </source>
</evidence>
<feature type="domain" description="C2H2-type" evidence="3">
    <location>
        <begin position="309"/>
        <end position="333"/>
    </location>
</feature>
<organism evidence="5 6">
    <name type="scientific">Quercus lobata</name>
    <name type="common">Valley oak</name>
    <dbReference type="NCBI Taxonomy" id="97700"/>
    <lineage>
        <taxon>Eukaryota</taxon>
        <taxon>Viridiplantae</taxon>
        <taxon>Streptophyta</taxon>
        <taxon>Embryophyta</taxon>
        <taxon>Tracheophyta</taxon>
        <taxon>Spermatophyta</taxon>
        <taxon>Magnoliopsida</taxon>
        <taxon>eudicotyledons</taxon>
        <taxon>Gunneridae</taxon>
        <taxon>Pentapetalae</taxon>
        <taxon>rosids</taxon>
        <taxon>fabids</taxon>
        <taxon>Fagales</taxon>
        <taxon>Fagaceae</taxon>
        <taxon>Quercus</taxon>
    </lineage>
</organism>
<dbReference type="OrthoDB" id="1300782at2759"/>
<keyword evidence="1" id="KW-0175">Coiled coil</keyword>
<feature type="domain" description="U1-type" evidence="4">
    <location>
        <begin position="226"/>
        <end position="260"/>
    </location>
</feature>
<evidence type="ECO:0000313" key="5">
    <source>
        <dbReference type="EnsemblPlants" id="QL02p018764:mrna"/>
    </source>
</evidence>
<evidence type="ECO:0000313" key="6">
    <source>
        <dbReference type="Proteomes" id="UP000594261"/>
    </source>
</evidence>
<dbReference type="SUPFAM" id="SSF57667">
    <property type="entry name" value="beta-beta-alpha zinc fingers"/>
    <property type="match status" value="1"/>
</dbReference>
<evidence type="ECO:0000259" key="3">
    <source>
        <dbReference type="SMART" id="SM00355"/>
    </source>
</evidence>
<feature type="compositionally biased region" description="Low complexity" evidence="2">
    <location>
        <begin position="17"/>
        <end position="29"/>
    </location>
</feature>
<protein>
    <recommendedName>
        <fullName evidence="7">C2H2-type domain-containing protein</fullName>
    </recommendedName>
</protein>
<dbReference type="Proteomes" id="UP000594261">
    <property type="component" value="Chromosome 2"/>
</dbReference>
<gene>
    <name evidence="5" type="primary">LOC115974835</name>
</gene>
<dbReference type="RefSeq" id="XP_030951227.1">
    <property type="nucleotide sequence ID" value="XM_031095367.1"/>
</dbReference>
<dbReference type="Gramene" id="QL02p018764:mrna">
    <property type="protein sequence ID" value="QL02p018764:mrna"/>
    <property type="gene ID" value="QL02p018764"/>
</dbReference>
<dbReference type="PANTHER" id="PTHR47487:SF8">
    <property type="entry name" value="OS08G0270900 PROTEIN"/>
    <property type="match status" value="1"/>
</dbReference>
<feature type="coiled-coil region" evidence="1">
    <location>
        <begin position="50"/>
        <end position="105"/>
    </location>
</feature>
<dbReference type="SMART" id="SM00451">
    <property type="entry name" value="ZnF_U1"/>
    <property type="match status" value="2"/>
</dbReference>
<dbReference type="EnsemblPlants" id="QL02p018764:mrna">
    <property type="protein sequence ID" value="QL02p018764:mrna"/>
    <property type="gene ID" value="QL02p018764"/>
</dbReference>
<evidence type="ECO:0000256" key="2">
    <source>
        <dbReference type="SAM" id="MobiDB-lite"/>
    </source>
</evidence>
<dbReference type="InterPro" id="IPR036236">
    <property type="entry name" value="Znf_C2H2_sf"/>
</dbReference>
<dbReference type="GeneID" id="115974835"/>
<feature type="region of interest" description="Disordered" evidence="2">
    <location>
        <begin position="1"/>
        <end position="29"/>
    </location>
</feature>
<accession>A0A7N2KTS6</accession>
<name>A0A7N2KTS6_QUELO</name>
<feature type="domain" description="U1-type" evidence="4">
    <location>
        <begin position="306"/>
        <end position="339"/>
    </location>
</feature>
<sequence>MEFNYRAMDKRASTHIPSSSSTTQPRRPLPFNANNALLTANMALNNNNDIALARQRLQLEEQEMRRAEMIMMIDQGERQRLIKMMNDLRERQRKMTMMMEQREKEISYIKQLQNSSEVGFFDKFYNCMGMAKNKFLPSLTVNQQQQQHRSPTMLSGNVAALQIRTTRPVIQPLSDNIKESVVEDKVMQTKCVDFDVSEKRKAETPVVADGNDPNEATSLNTDKKRRIEWSCSLCQVINTSKQNLDRHLKGKKHKDRVELSNASKSSSLEEESDNDEGKAEEALLNASKTPEDSNNDEFPVDGSHKHHKFWCQMCRVGTTTEALMKEHCNGNEHMNLQRK</sequence>
<dbReference type="AlphaFoldDB" id="A0A7N2KTS6"/>
<dbReference type="InParanoid" id="A0A7N2KTS6"/>
<reference evidence="5" key="2">
    <citation type="submission" date="2021-01" db="UniProtKB">
        <authorList>
            <consortium name="EnsemblPlants"/>
        </authorList>
    </citation>
    <scope>IDENTIFICATION</scope>
</reference>
<dbReference type="InterPro" id="IPR003604">
    <property type="entry name" value="Matrin/U1-like-C_Znf_C2H2"/>
</dbReference>
<keyword evidence="6" id="KW-1185">Reference proteome</keyword>
<dbReference type="Gene3D" id="3.30.160.60">
    <property type="entry name" value="Classic Zinc Finger"/>
    <property type="match status" value="1"/>
</dbReference>
<dbReference type="GO" id="GO:0003676">
    <property type="term" value="F:nucleic acid binding"/>
    <property type="evidence" value="ECO:0007669"/>
    <property type="project" value="InterPro"/>
</dbReference>
<feature type="domain" description="C2H2-type" evidence="3">
    <location>
        <begin position="229"/>
        <end position="253"/>
    </location>
</feature>
<feature type="region of interest" description="Disordered" evidence="2">
    <location>
        <begin position="202"/>
        <end position="221"/>
    </location>
</feature>
<proteinExistence type="predicted"/>
<dbReference type="Pfam" id="PF12874">
    <property type="entry name" value="zf-met"/>
    <property type="match status" value="2"/>
</dbReference>
<dbReference type="InterPro" id="IPR013087">
    <property type="entry name" value="Znf_C2H2_type"/>
</dbReference>
<evidence type="ECO:0000259" key="4">
    <source>
        <dbReference type="SMART" id="SM00451"/>
    </source>
</evidence>
<dbReference type="GO" id="GO:0008270">
    <property type="term" value="F:zinc ion binding"/>
    <property type="evidence" value="ECO:0007669"/>
    <property type="project" value="InterPro"/>
</dbReference>
<reference evidence="6" key="1">
    <citation type="journal article" date="2016" name="G3 (Bethesda)">
        <title>First Draft Assembly and Annotation of the Genome of a California Endemic Oak Quercus lobata Nee (Fagaceae).</title>
        <authorList>
            <person name="Sork V.L."/>
            <person name="Fitz-Gibbon S.T."/>
            <person name="Puiu D."/>
            <person name="Crepeau M."/>
            <person name="Gugger P.F."/>
            <person name="Sherman R."/>
            <person name="Stevens K."/>
            <person name="Langley C.H."/>
            <person name="Pellegrini M."/>
            <person name="Salzberg S.L."/>
        </authorList>
    </citation>
    <scope>NUCLEOTIDE SEQUENCE [LARGE SCALE GENOMIC DNA]</scope>
    <source>
        <strain evidence="6">cv. SW786</strain>
    </source>
</reference>
<evidence type="ECO:0000256" key="1">
    <source>
        <dbReference type="SAM" id="Coils"/>
    </source>
</evidence>
<dbReference type="KEGG" id="qlo:115974835"/>
<feature type="region of interest" description="Disordered" evidence="2">
    <location>
        <begin position="245"/>
        <end position="279"/>
    </location>
</feature>
<dbReference type="SMART" id="SM00355">
    <property type="entry name" value="ZnF_C2H2"/>
    <property type="match status" value="2"/>
</dbReference>
<dbReference type="PANTHER" id="PTHR47487">
    <property type="entry name" value="OS06G0651300 PROTEIN-RELATED"/>
    <property type="match status" value="1"/>
</dbReference>